<accession>A0ACC0YYM1</accession>
<organism evidence="1 2">
    <name type="scientific">Pistacia integerrima</name>
    <dbReference type="NCBI Taxonomy" id="434235"/>
    <lineage>
        <taxon>Eukaryota</taxon>
        <taxon>Viridiplantae</taxon>
        <taxon>Streptophyta</taxon>
        <taxon>Embryophyta</taxon>
        <taxon>Tracheophyta</taxon>
        <taxon>Spermatophyta</taxon>
        <taxon>Magnoliopsida</taxon>
        <taxon>eudicotyledons</taxon>
        <taxon>Gunneridae</taxon>
        <taxon>Pentapetalae</taxon>
        <taxon>rosids</taxon>
        <taxon>malvids</taxon>
        <taxon>Sapindales</taxon>
        <taxon>Anacardiaceae</taxon>
        <taxon>Pistacia</taxon>
    </lineage>
</organism>
<gene>
    <name evidence="1" type="ORF">Pint_19515</name>
</gene>
<sequence length="73" mass="7547">MTTPQQQQPAEGASPPSPAGVGKSCARSESGLGSKSPDAVGVWTVVILLVMYYLLVISLMYLASTGPLVLLVN</sequence>
<evidence type="ECO:0000313" key="1">
    <source>
        <dbReference type="EMBL" id="KAJ0043521.1"/>
    </source>
</evidence>
<keyword evidence="2" id="KW-1185">Reference proteome</keyword>
<comment type="caution">
    <text evidence="1">The sequence shown here is derived from an EMBL/GenBank/DDBJ whole genome shotgun (WGS) entry which is preliminary data.</text>
</comment>
<dbReference type="Proteomes" id="UP001163603">
    <property type="component" value="Chromosome 4"/>
</dbReference>
<protein>
    <submittedName>
        <fullName evidence="1">Uncharacterized protein</fullName>
    </submittedName>
</protein>
<name>A0ACC0YYM1_9ROSI</name>
<evidence type="ECO:0000313" key="2">
    <source>
        <dbReference type="Proteomes" id="UP001163603"/>
    </source>
</evidence>
<dbReference type="EMBL" id="CM047739">
    <property type="protein sequence ID" value="KAJ0043521.1"/>
    <property type="molecule type" value="Genomic_DNA"/>
</dbReference>
<reference evidence="2" key="1">
    <citation type="journal article" date="2023" name="G3 (Bethesda)">
        <title>Genome assembly and association tests identify interacting loci associated with vigor, precocity, and sex in interspecific pistachio rootstocks.</title>
        <authorList>
            <person name="Palmer W."/>
            <person name="Jacygrad E."/>
            <person name="Sagayaradj S."/>
            <person name="Cavanaugh K."/>
            <person name="Han R."/>
            <person name="Bertier L."/>
            <person name="Beede B."/>
            <person name="Kafkas S."/>
            <person name="Golino D."/>
            <person name="Preece J."/>
            <person name="Michelmore R."/>
        </authorList>
    </citation>
    <scope>NUCLEOTIDE SEQUENCE [LARGE SCALE GENOMIC DNA]</scope>
</reference>
<proteinExistence type="predicted"/>